<organism evidence="1 2">
    <name type="scientific">Methanosalsum zhilinae (strain DSM 4017 / NBRC 107636 / OCM 62 / WeN5)</name>
    <name type="common">Methanohalophilus zhilinae</name>
    <dbReference type="NCBI Taxonomy" id="679901"/>
    <lineage>
        <taxon>Archaea</taxon>
        <taxon>Methanobacteriati</taxon>
        <taxon>Methanobacteriota</taxon>
        <taxon>Stenosarchaea group</taxon>
        <taxon>Methanomicrobia</taxon>
        <taxon>Methanosarcinales</taxon>
        <taxon>Methanosarcinaceae</taxon>
        <taxon>Methanosalsum</taxon>
    </lineage>
</organism>
<dbReference type="RefSeq" id="WP_013898471.1">
    <property type="nucleotide sequence ID" value="NC_015676.1"/>
</dbReference>
<evidence type="ECO:0008006" key="3">
    <source>
        <dbReference type="Google" id="ProtNLM"/>
    </source>
</evidence>
<dbReference type="GeneID" id="10822811"/>
<gene>
    <name evidence="1" type="ordered locus">Mzhil_1178</name>
</gene>
<dbReference type="InterPro" id="IPR053833">
    <property type="entry name" value="SAMP2"/>
</dbReference>
<dbReference type="AlphaFoldDB" id="F7XML9"/>
<dbReference type="Gene3D" id="3.10.20.30">
    <property type="match status" value="1"/>
</dbReference>
<dbReference type="STRING" id="679901.Mzhil_1178"/>
<protein>
    <recommendedName>
        <fullName evidence="3">ThiamineS protein</fullName>
    </recommendedName>
</protein>
<dbReference type="InterPro" id="IPR012675">
    <property type="entry name" value="Beta-grasp_dom_sf"/>
</dbReference>
<evidence type="ECO:0000313" key="1">
    <source>
        <dbReference type="EMBL" id="AEH61034.1"/>
    </source>
</evidence>
<reference evidence="1 2" key="1">
    <citation type="submission" date="2010-07" db="EMBL/GenBank/DDBJ databases">
        <title>The complete genome of Methanosalsum zhilinae DSM 4017.</title>
        <authorList>
            <consortium name="US DOE Joint Genome Institute (JGI-PGF)"/>
            <person name="Lucas S."/>
            <person name="Copeland A."/>
            <person name="Lapidus A."/>
            <person name="Glavina del Rio T."/>
            <person name="Dalin E."/>
            <person name="Tice H."/>
            <person name="Bruce D."/>
            <person name="Goodwin L."/>
            <person name="Pitluck S."/>
            <person name="Kyrpides N."/>
            <person name="Mavromatis K."/>
            <person name="Ovchinnikova G."/>
            <person name="Daligault H."/>
            <person name="Detter J.C."/>
            <person name="Han C."/>
            <person name="Tapia R."/>
            <person name="Larimer F."/>
            <person name="Land M."/>
            <person name="Hauser L."/>
            <person name="Markowitz V."/>
            <person name="Cheng J.-F."/>
            <person name="Hugenholtz P."/>
            <person name="Woyke T."/>
            <person name="Wu D."/>
            <person name="Spring S."/>
            <person name="Schueler E."/>
            <person name="Brambilla E."/>
            <person name="Klenk H.-P."/>
            <person name="Eisen J.A."/>
        </authorList>
    </citation>
    <scope>NUCLEOTIDE SEQUENCE [LARGE SCALE GENOMIC DNA]</scope>
    <source>
        <strain evidence="2">DSM 4017 / NBRC 107636 / OCM 62 / WeN5</strain>
    </source>
</reference>
<sequence length="70" mass="7703">MSKKINLKLLMGNKSEKKMDVDDECTYEELLNILDINPETVLVLNNGQAVPLDEIIDSGDLTILKIVSGG</sequence>
<accession>F7XML9</accession>
<name>F7XML9_METZD</name>
<evidence type="ECO:0000313" key="2">
    <source>
        <dbReference type="Proteomes" id="UP000006622"/>
    </source>
</evidence>
<dbReference type="Pfam" id="PF21965">
    <property type="entry name" value="SAMP2"/>
    <property type="match status" value="1"/>
</dbReference>
<dbReference type="Proteomes" id="UP000006622">
    <property type="component" value="Chromosome"/>
</dbReference>
<keyword evidence="2" id="KW-1185">Reference proteome</keyword>
<proteinExistence type="predicted"/>
<dbReference type="EMBL" id="CP002101">
    <property type="protein sequence ID" value="AEH61034.1"/>
    <property type="molecule type" value="Genomic_DNA"/>
</dbReference>
<dbReference type="OrthoDB" id="124543at2157"/>
<dbReference type="KEGG" id="mzh:Mzhil_1178"/>
<dbReference type="HOGENOM" id="CLU_114601_9_3_2"/>
<dbReference type="SUPFAM" id="SSF54285">
    <property type="entry name" value="MoaD/ThiS"/>
    <property type="match status" value="1"/>
</dbReference>
<dbReference type="InterPro" id="IPR016155">
    <property type="entry name" value="Mopterin_synth/thiamin_S_b"/>
</dbReference>